<evidence type="ECO:0000313" key="2">
    <source>
        <dbReference type="EMBL" id="CAB4938576.1"/>
    </source>
</evidence>
<dbReference type="SUPFAM" id="SSF56601">
    <property type="entry name" value="beta-lactamase/transpeptidase-like"/>
    <property type="match status" value="1"/>
</dbReference>
<dbReference type="AlphaFoldDB" id="A0A6J7J674"/>
<dbReference type="PANTHER" id="PTHR43283">
    <property type="entry name" value="BETA-LACTAMASE-RELATED"/>
    <property type="match status" value="1"/>
</dbReference>
<evidence type="ECO:0000259" key="1">
    <source>
        <dbReference type="Pfam" id="PF00144"/>
    </source>
</evidence>
<organism evidence="2">
    <name type="scientific">freshwater metagenome</name>
    <dbReference type="NCBI Taxonomy" id="449393"/>
    <lineage>
        <taxon>unclassified sequences</taxon>
        <taxon>metagenomes</taxon>
        <taxon>ecological metagenomes</taxon>
    </lineage>
</organism>
<dbReference type="InterPro" id="IPR050789">
    <property type="entry name" value="Diverse_Enzym_Activities"/>
</dbReference>
<dbReference type="PANTHER" id="PTHR43283:SF14">
    <property type="entry name" value="BLL8153 PROTEIN"/>
    <property type="match status" value="1"/>
</dbReference>
<dbReference type="Pfam" id="PF00144">
    <property type="entry name" value="Beta-lactamase"/>
    <property type="match status" value="1"/>
</dbReference>
<dbReference type="InterPro" id="IPR001466">
    <property type="entry name" value="Beta-lactam-related"/>
</dbReference>
<feature type="domain" description="Beta-lactamase-related" evidence="1">
    <location>
        <begin position="97"/>
        <end position="377"/>
    </location>
</feature>
<dbReference type="InterPro" id="IPR012338">
    <property type="entry name" value="Beta-lactam/transpept-like"/>
</dbReference>
<name>A0A6J7J674_9ZZZZ</name>
<dbReference type="EMBL" id="CAFBNG010000070">
    <property type="protein sequence ID" value="CAB4938576.1"/>
    <property type="molecule type" value="Genomic_DNA"/>
</dbReference>
<gene>
    <name evidence="2" type="ORF">UFOPK3774_00496</name>
</gene>
<protein>
    <submittedName>
        <fullName evidence="2">Unannotated protein</fullName>
    </submittedName>
</protein>
<reference evidence="2" key="1">
    <citation type="submission" date="2020-05" db="EMBL/GenBank/DDBJ databases">
        <authorList>
            <person name="Chiriac C."/>
            <person name="Salcher M."/>
            <person name="Ghai R."/>
            <person name="Kavagutti S V."/>
        </authorList>
    </citation>
    <scope>NUCLEOTIDE SEQUENCE</scope>
</reference>
<proteinExistence type="predicted"/>
<sequence>MSKLFKTLRNLFIVLATFYVALFALTSVIRYPEPISSIRLALAPASKTPFLMPAHTIAPSASKHPWVIGAPEVPETVMWNKEKISFDSFLERTQTNAFLIIRDGAITYEKYRNGKSESSLLPSYSVAKTMTSLMIGKLISEGKLKESDTFVSVLPEFKAGTNFDQVKISDLLDMSGGLAALDNYPDGPAGWGVAIAQMYATTDLNYFMKNNRRMDSTPGTKADYRSIDTQMLGLVIKKITGEKLADYFSKSFWAPVGAEYAATWNVDRIDGQEKTFCCFNAAARDYARIGQLLLNNGASSIGGANLIDANWMKRLTTSKVTLDRNWGYGAQIWHPYSDSNLMMGLHGQYVFIQPSTHTVIVKLSDEPTKNGDNESYTAAVLHDIARALPNKK</sequence>
<dbReference type="Gene3D" id="3.40.710.10">
    <property type="entry name" value="DD-peptidase/beta-lactamase superfamily"/>
    <property type="match status" value="1"/>
</dbReference>
<accession>A0A6J7J674</accession>